<protein>
    <submittedName>
        <fullName evidence="2">Uncharacterized protein</fullName>
    </submittedName>
</protein>
<reference evidence="2 3" key="1">
    <citation type="submission" date="2024-06" db="EMBL/GenBank/DDBJ databases">
        <authorList>
            <person name="Pan Q."/>
            <person name="Wen M."/>
            <person name="Jouanno E."/>
            <person name="Zahm M."/>
            <person name="Klopp C."/>
            <person name="Cabau C."/>
            <person name="Louis A."/>
            <person name="Berthelot C."/>
            <person name="Parey E."/>
            <person name="Roest Crollius H."/>
            <person name="Montfort J."/>
            <person name="Robinson-Rechavi M."/>
            <person name="Bouchez O."/>
            <person name="Lampietro C."/>
            <person name="Lopez Roques C."/>
            <person name="Donnadieu C."/>
            <person name="Postlethwait J."/>
            <person name="Bobe J."/>
            <person name="Verreycken H."/>
            <person name="Guiguen Y."/>
        </authorList>
    </citation>
    <scope>NUCLEOTIDE SEQUENCE [LARGE SCALE GENOMIC DNA]</scope>
    <source>
        <strain evidence="2">Up_M1</strain>
        <tissue evidence="2">Testis</tissue>
    </source>
</reference>
<feature type="region of interest" description="Disordered" evidence="1">
    <location>
        <begin position="75"/>
        <end position="96"/>
    </location>
</feature>
<feature type="compositionally biased region" description="Polar residues" evidence="1">
    <location>
        <begin position="14"/>
        <end position="32"/>
    </location>
</feature>
<accession>A0ABD0XK29</accession>
<dbReference type="EMBL" id="JAGEUA010000001">
    <property type="protein sequence ID" value="KAL1021730.1"/>
    <property type="molecule type" value="Genomic_DNA"/>
</dbReference>
<comment type="caution">
    <text evidence="2">The sequence shown here is derived from an EMBL/GenBank/DDBJ whole genome shotgun (WGS) entry which is preliminary data.</text>
</comment>
<name>A0ABD0XK29_UMBPY</name>
<dbReference type="AlphaFoldDB" id="A0ABD0XK29"/>
<organism evidence="2 3">
    <name type="scientific">Umbra pygmaea</name>
    <name type="common">Eastern mudminnow</name>
    <dbReference type="NCBI Taxonomy" id="75934"/>
    <lineage>
        <taxon>Eukaryota</taxon>
        <taxon>Metazoa</taxon>
        <taxon>Chordata</taxon>
        <taxon>Craniata</taxon>
        <taxon>Vertebrata</taxon>
        <taxon>Euteleostomi</taxon>
        <taxon>Actinopterygii</taxon>
        <taxon>Neopterygii</taxon>
        <taxon>Teleostei</taxon>
        <taxon>Protacanthopterygii</taxon>
        <taxon>Esociformes</taxon>
        <taxon>Umbridae</taxon>
        <taxon>Umbra</taxon>
    </lineage>
</organism>
<feature type="region of interest" description="Disordered" evidence="1">
    <location>
        <begin position="1"/>
        <end position="32"/>
    </location>
</feature>
<evidence type="ECO:0000256" key="1">
    <source>
        <dbReference type="SAM" id="MobiDB-lite"/>
    </source>
</evidence>
<proteinExistence type="predicted"/>
<sequence>MAEDIRQDKKANFSALTEHNNNGVTRTSGLASNKTGASKKLVIKNFKDRPNTTLKNFTRRWRICVRIKSPPRCTSSFAKSVRTTSRPRYTSSENIL</sequence>
<keyword evidence="3" id="KW-1185">Reference proteome</keyword>
<evidence type="ECO:0000313" key="3">
    <source>
        <dbReference type="Proteomes" id="UP001557470"/>
    </source>
</evidence>
<dbReference type="Proteomes" id="UP001557470">
    <property type="component" value="Unassembled WGS sequence"/>
</dbReference>
<feature type="compositionally biased region" description="Basic and acidic residues" evidence="1">
    <location>
        <begin position="1"/>
        <end position="11"/>
    </location>
</feature>
<evidence type="ECO:0000313" key="2">
    <source>
        <dbReference type="EMBL" id="KAL1021730.1"/>
    </source>
</evidence>
<gene>
    <name evidence="2" type="ORF">UPYG_G00017250</name>
</gene>